<dbReference type="AlphaFoldDB" id="D7M2G4"/>
<name>D7M2G4_ARALL</name>
<dbReference type="Proteomes" id="UP000008694">
    <property type="component" value="Unassembled WGS sequence"/>
</dbReference>
<evidence type="ECO:0000313" key="2">
    <source>
        <dbReference type="EMBL" id="EFH48349.1"/>
    </source>
</evidence>
<dbReference type="HOGENOM" id="CLU_1613069_0_0_1"/>
<keyword evidence="1" id="KW-1133">Transmembrane helix</keyword>
<reference evidence="3" key="1">
    <citation type="journal article" date="2011" name="Nat. Genet.">
        <title>The Arabidopsis lyrata genome sequence and the basis of rapid genome size change.</title>
        <authorList>
            <person name="Hu T.T."/>
            <person name="Pattyn P."/>
            <person name="Bakker E.G."/>
            <person name="Cao J."/>
            <person name="Cheng J.-F."/>
            <person name="Clark R.M."/>
            <person name="Fahlgren N."/>
            <person name="Fawcett J.A."/>
            <person name="Grimwood J."/>
            <person name="Gundlach H."/>
            <person name="Haberer G."/>
            <person name="Hollister J.D."/>
            <person name="Ossowski S."/>
            <person name="Ottilar R.P."/>
            <person name="Salamov A.A."/>
            <person name="Schneeberger K."/>
            <person name="Spannagl M."/>
            <person name="Wang X."/>
            <person name="Yang L."/>
            <person name="Nasrallah M.E."/>
            <person name="Bergelson J."/>
            <person name="Carrington J.C."/>
            <person name="Gaut B.S."/>
            <person name="Schmutz J."/>
            <person name="Mayer K.F.X."/>
            <person name="Van de Peer Y."/>
            <person name="Grigoriev I.V."/>
            <person name="Nordborg M."/>
            <person name="Weigel D."/>
            <person name="Guo Y.-L."/>
        </authorList>
    </citation>
    <scope>NUCLEOTIDE SEQUENCE [LARGE SCALE GENOMIC DNA]</scope>
    <source>
        <strain evidence="3">cv. MN47</strain>
    </source>
</reference>
<organism evidence="3">
    <name type="scientific">Arabidopsis lyrata subsp. lyrata</name>
    <name type="common">Lyre-leaved rock-cress</name>
    <dbReference type="NCBI Taxonomy" id="81972"/>
    <lineage>
        <taxon>Eukaryota</taxon>
        <taxon>Viridiplantae</taxon>
        <taxon>Streptophyta</taxon>
        <taxon>Embryophyta</taxon>
        <taxon>Tracheophyta</taxon>
        <taxon>Spermatophyta</taxon>
        <taxon>Magnoliopsida</taxon>
        <taxon>eudicotyledons</taxon>
        <taxon>Gunneridae</taxon>
        <taxon>Pentapetalae</taxon>
        <taxon>rosids</taxon>
        <taxon>malvids</taxon>
        <taxon>Brassicales</taxon>
        <taxon>Brassicaceae</taxon>
        <taxon>Camelineae</taxon>
        <taxon>Arabidopsis</taxon>
    </lineage>
</organism>
<keyword evidence="1" id="KW-0472">Membrane</keyword>
<protein>
    <submittedName>
        <fullName evidence="2">Predicted protein</fullName>
    </submittedName>
</protein>
<evidence type="ECO:0000313" key="3">
    <source>
        <dbReference type="Proteomes" id="UP000008694"/>
    </source>
</evidence>
<evidence type="ECO:0000256" key="1">
    <source>
        <dbReference type="SAM" id="Phobius"/>
    </source>
</evidence>
<proteinExistence type="predicted"/>
<feature type="transmembrane region" description="Helical" evidence="1">
    <location>
        <begin position="96"/>
        <end position="122"/>
    </location>
</feature>
<keyword evidence="1" id="KW-0812">Transmembrane</keyword>
<accession>D7M2G4</accession>
<sequence length="165" mass="19217">MGRLKSNNVQRFRSMRSPFPQSATVKSRVPRTCRVQGTEGLRHEIHLSNRFNALGSGAIINKHCILWIKLNKKAKPFIIFFKFFSKSGKTFILHRFPFIAFSTSSSAFLLHMVFAAAISIALSRQGMCTHDDAIIRQYRWKKKKKHRRRRLQIKARKSEIDQKLS</sequence>
<dbReference type="Gramene" id="Al_scaffold_0006_2288">
    <property type="protein sequence ID" value="Al_scaffold_0006_2288"/>
    <property type="gene ID" value="Al_scaffold_0006_2288"/>
</dbReference>
<gene>
    <name evidence="2" type="ORF">ARALYDRAFT_662223</name>
</gene>
<keyword evidence="3" id="KW-1185">Reference proteome</keyword>
<dbReference type="EMBL" id="GL348718">
    <property type="protein sequence ID" value="EFH48349.1"/>
    <property type="molecule type" value="Genomic_DNA"/>
</dbReference>